<name>A0A9X0QXL7_9PROT</name>
<dbReference type="GO" id="GO:0005506">
    <property type="term" value="F:iron ion binding"/>
    <property type="evidence" value="ECO:0007669"/>
    <property type="project" value="UniProtKB-ARBA"/>
</dbReference>
<evidence type="ECO:0000256" key="1">
    <source>
        <dbReference type="ARBA" id="ARBA00001954"/>
    </source>
</evidence>
<gene>
    <name evidence="2" type="ORF">H7965_10340</name>
</gene>
<reference evidence="2" key="1">
    <citation type="submission" date="2020-08" db="EMBL/GenBank/DDBJ databases">
        <authorList>
            <person name="Hu Y."/>
            <person name="Nguyen S.V."/>
            <person name="Li F."/>
            <person name="Fanning S."/>
        </authorList>
    </citation>
    <scope>NUCLEOTIDE SEQUENCE</scope>
    <source>
        <strain evidence="2">SYSU D8009</strain>
    </source>
</reference>
<keyword evidence="2" id="KW-0560">Oxidoreductase</keyword>
<proteinExistence type="predicted"/>
<dbReference type="SUPFAM" id="SSF51197">
    <property type="entry name" value="Clavaminate synthase-like"/>
    <property type="match status" value="1"/>
</dbReference>
<dbReference type="EMBL" id="JACOMF010000009">
    <property type="protein sequence ID" value="MBC4015724.1"/>
    <property type="molecule type" value="Genomic_DNA"/>
</dbReference>
<dbReference type="Gene3D" id="2.60.120.620">
    <property type="entry name" value="q2cbj1_9rhob like domain"/>
    <property type="match status" value="1"/>
</dbReference>
<accession>A0A9X0QXL7</accession>
<sequence>MPLKLTEAQVAEYHEQGFTAPVPILTEDEVRRHRAALEAYEGIKGKPLAFPEKSKCHLLFDWADALVHHPAVLDAVEDVIGPDILLFHFTLQTKEAHRATYAEWHQDDAYFRLEPAEQVTAWLALSEASELSGCMRMIPGSHKRGTISHFDKPGEENIIRRGMTVDGLGPKDGVLAPLKAGEMSLHHTHTLHSSGPNDSDDRRIGLTLSYVPTRCRPTSETRPSALLVRGTDRYGHFEPEQRLGQELSPEARAAHRRACGLYVQLAGIAA</sequence>
<dbReference type="Proteomes" id="UP000600101">
    <property type="component" value="Unassembled WGS sequence"/>
</dbReference>
<comment type="cofactor">
    <cofactor evidence="1">
        <name>Fe(2+)</name>
        <dbReference type="ChEBI" id="CHEBI:29033"/>
    </cofactor>
</comment>
<dbReference type="RefSeq" id="WP_186770495.1">
    <property type="nucleotide sequence ID" value="NZ_JACOMF010000009.1"/>
</dbReference>
<keyword evidence="3" id="KW-1185">Reference proteome</keyword>
<evidence type="ECO:0000313" key="2">
    <source>
        <dbReference type="EMBL" id="MBC4015724.1"/>
    </source>
</evidence>
<dbReference type="Pfam" id="PF05721">
    <property type="entry name" value="PhyH"/>
    <property type="match status" value="1"/>
</dbReference>
<dbReference type="GO" id="GO:0016706">
    <property type="term" value="F:2-oxoglutarate-dependent dioxygenase activity"/>
    <property type="evidence" value="ECO:0007669"/>
    <property type="project" value="UniProtKB-ARBA"/>
</dbReference>
<dbReference type="InterPro" id="IPR008775">
    <property type="entry name" value="Phytyl_CoA_dOase-like"/>
</dbReference>
<keyword evidence="2" id="KW-0223">Dioxygenase</keyword>
<dbReference type="AlphaFoldDB" id="A0A9X0QXL7"/>
<comment type="caution">
    <text evidence="2">The sequence shown here is derived from an EMBL/GenBank/DDBJ whole genome shotgun (WGS) entry which is preliminary data.</text>
</comment>
<evidence type="ECO:0000313" key="3">
    <source>
        <dbReference type="Proteomes" id="UP000600101"/>
    </source>
</evidence>
<dbReference type="PANTHER" id="PTHR20883">
    <property type="entry name" value="PHYTANOYL-COA DIOXYGENASE DOMAIN CONTAINING 1"/>
    <property type="match status" value="1"/>
</dbReference>
<organism evidence="2 3">
    <name type="scientific">Siccirubricoccus deserti</name>
    <dbReference type="NCBI Taxonomy" id="2013562"/>
    <lineage>
        <taxon>Bacteria</taxon>
        <taxon>Pseudomonadati</taxon>
        <taxon>Pseudomonadota</taxon>
        <taxon>Alphaproteobacteria</taxon>
        <taxon>Acetobacterales</taxon>
        <taxon>Roseomonadaceae</taxon>
        <taxon>Siccirubricoccus</taxon>
    </lineage>
</organism>
<dbReference type="PANTHER" id="PTHR20883:SF48">
    <property type="entry name" value="ECTOINE DIOXYGENASE"/>
    <property type="match status" value="1"/>
</dbReference>
<protein>
    <submittedName>
        <fullName evidence="2">Phytanoyl-CoA dioxygenase family protein</fullName>
    </submittedName>
</protein>